<comment type="caution">
    <text evidence="1">The sequence shown here is derived from an EMBL/GenBank/DDBJ whole genome shotgun (WGS) entry which is preliminary data.</text>
</comment>
<evidence type="ECO:0000313" key="1">
    <source>
        <dbReference type="EMBL" id="KAH3802620.1"/>
    </source>
</evidence>
<sequence length="85" mass="9278">MTLGKSVDPDETPHNAASHQGLRRLLKGICGRRKQVDIGAAEGVDDEMPECFSALFMTSSLTLDAIAAREEDAVVVDYILRGNFR</sequence>
<organism evidence="1 2">
    <name type="scientific">Dreissena polymorpha</name>
    <name type="common">Zebra mussel</name>
    <name type="synonym">Mytilus polymorpha</name>
    <dbReference type="NCBI Taxonomy" id="45954"/>
    <lineage>
        <taxon>Eukaryota</taxon>
        <taxon>Metazoa</taxon>
        <taxon>Spiralia</taxon>
        <taxon>Lophotrochozoa</taxon>
        <taxon>Mollusca</taxon>
        <taxon>Bivalvia</taxon>
        <taxon>Autobranchia</taxon>
        <taxon>Heteroconchia</taxon>
        <taxon>Euheterodonta</taxon>
        <taxon>Imparidentia</taxon>
        <taxon>Neoheterodontei</taxon>
        <taxon>Myida</taxon>
        <taxon>Dreissenoidea</taxon>
        <taxon>Dreissenidae</taxon>
        <taxon>Dreissena</taxon>
    </lineage>
</organism>
<accession>A0A9D4FU48</accession>
<keyword evidence="2" id="KW-1185">Reference proteome</keyword>
<dbReference type="AlphaFoldDB" id="A0A9D4FU48"/>
<reference evidence="1" key="2">
    <citation type="submission" date="2020-11" db="EMBL/GenBank/DDBJ databases">
        <authorList>
            <person name="McCartney M.A."/>
            <person name="Auch B."/>
            <person name="Kono T."/>
            <person name="Mallez S."/>
            <person name="Becker A."/>
            <person name="Gohl D.M."/>
            <person name="Silverstein K.A.T."/>
            <person name="Koren S."/>
            <person name="Bechman K.B."/>
            <person name="Herman A."/>
            <person name="Abrahante J.E."/>
            <person name="Garbe J."/>
        </authorList>
    </citation>
    <scope>NUCLEOTIDE SEQUENCE</scope>
    <source>
        <strain evidence="1">Duluth1</strain>
        <tissue evidence="1">Whole animal</tissue>
    </source>
</reference>
<name>A0A9D4FU48_DREPO</name>
<dbReference type="EMBL" id="JAIWYP010000007">
    <property type="protein sequence ID" value="KAH3802620.1"/>
    <property type="molecule type" value="Genomic_DNA"/>
</dbReference>
<dbReference type="Proteomes" id="UP000828390">
    <property type="component" value="Unassembled WGS sequence"/>
</dbReference>
<reference evidence="1" key="1">
    <citation type="journal article" date="2019" name="bioRxiv">
        <title>The Genome of the Zebra Mussel, Dreissena polymorpha: A Resource for Invasive Species Research.</title>
        <authorList>
            <person name="McCartney M.A."/>
            <person name="Auch B."/>
            <person name="Kono T."/>
            <person name="Mallez S."/>
            <person name="Zhang Y."/>
            <person name="Obille A."/>
            <person name="Becker A."/>
            <person name="Abrahante J.E."/>
            <person name="Garbe J."/>
            <person name="Badalamenti J.P."/>
            <person name="Herman A."/>
            <person name="Mangelson H."/>
            <person name="Liachko I."/>
            <person name="Sullivan S."/>
            <person name="Sone E.D."/>
            <person name="Koren S."/>
            <person name="Silverstein K.A.T."/>
            <person name="Beckman K.B."/>
            <person name="Gohl D.M."/>
        </authorList>
    </citation>
    <scope>NUCLEOTIDE SEQUENCE</scope>
    <source>
        <strain evidence="1">Duluth1</strain>
        <tissue evidence="1">Whole animal</tissue>
    </source>
</reference>
<evidence type="ECO:0000313" key="2">
    <source>
        <dbReference type="Proteomes" id="UP000828390"/>
    </source>
</evidence>
<proteinExistence type="predicted"/>
<protein>
    <submittedName>
        <fullName evidence="1">Uncharacterized protein</fullName>
    </submittedName>
</protein>
<gene>
    <name evidence="1" type="ORF">DPMN_156298</name>
</gene>